<protein>
    <recommendedName>
        <fullName evidence="3">DUF3558 domain-containing protein</fullName>
    </recommendedName>
</protein>
<proteinExistence type="predicted"/>
<name>A0A1D3DZ82_9ACTN</name>
<evidence type="ECO:0000313" key="2">
    <source>
        <dbReference type="Proteomes" id="UP000095329"/>
    </source>
</evidence>
<evidence type="ECO:0008006" key="3">
    <source>
        <dbReference type="Google" id="ProtNLM"/>
    </source>
</evidence>
<evidence type="ECO:0000313" key="1">
    <source>
        <dbReference type="EMBL" id="OEJ97608.1"/>
    </source>
</evidence>
<organism evidence="1 2">
    <name type="scientific">Streptomyces thermolilacinus SPC6</name>
    <dbReference type="NCBI Taxonomy" id="1306406"/>
    <lineage>
        <taxon>Bacteria</taxon>
        <taxon>Bacillati</taxon>
        <taxon>Actinomycetota</taxon>
        <taxon>Actinomycetes</taxon>
        <taxon>Kitasatosporales</taxon>
        <taxon>Streptomycetaceae</taxon>
        <taxon>Streptomyces</taxon>
    </lineage>
</organism>
<accession>A0A1D3DZ82</accession>
<dbReference type="EMBL" id="ASHX02000001">
    <property type="protein sequence ID" value="OEJ97608.1"/>
    <property type="molecule type" value="Genomic_DNA"/>
</dbReference>
<gene>
    <name evidence="1" type="ORF">J116_027295</name>
</gene>
<sequence>MLAAGTAALAVFAGCTHVALSERAEPVGTRGYRLAPPKSVGPFKAEYLYGDTYVGVVDCAGAPSDADCYIGATEVGGIGIAPRDANRIIAGATGTGANYWGREPRMKGRYFFFRGLQGNVPHPEKALRAMLRSIHRKEQEPFRDTGVKWDGPARPVSFPGYEGAVMWCREGGELSKAVDSGTVTRDPVARCVWADHSTVVATESDSSVTELVELTRELHRTARVRK</sequence>
<dbReference type="AlphaFoldDB" id="A0A1D3DZ82"/>
<reference evidence="1 2" key="1">
    <citation type="journal article" date="2013" name="Genome Announc.">
        <title>Genome Sequence of Streptomyces violaceusniger Strain SPC6, a Halotolerant Streptomycete That Exhibits Rapid Growth and Development.</title>
        <authorList>
            <person name="Chen X."/>
            <person name="Zhang B."/>
            <person name="Zhang W."/>
            <person name="Wu X."/>
            <person name="Zhang M."/>
            <person name="Chen T."/>
            <person name="Liu G."/>
            <person name="Dyson P."/>
        </authorList>
    </citation>
    <scope>NUCLEOTIDE SEQUENCE [LARGE SCALE GENOMIC DNA]</scope>
    <source>
        <strain evidence="1 2">SPC6</strain>
    </source>
</reference>
<dbReference type="Proteomes" id="UP000095329">
    <property type="component" value="Unassembled WGS sequence"/>
</dbReference>
<keyword evidence="2" id="KW-1185">Reference proteome</keyword>
<comment type="caution">
    <text evidence="1">The sequence shown here is derived from an EMBL/GenBank/DDBJ whole genome shotgun (WGS) entry which is preliminary data.</text>
</comment>